<dbReference type="RefSeq" id="WP_264327419.1">
    <property type="nucleotide sequence ID" value="NZ_JADEXQ010000113.1"/>
</dbReference>
<keyword evidence="4" id="KW-1185">Reference proteome</keyword>
<dbReference type="InterPro" id="IPR013486">
    <property type="entry name" value="SpoIID/LytB"/>
</dbReference>
<dbReference type="PANTHER" id="PTHR30032:SF4">
    <property type="entry name" value="AMIDASE ENHANCER"/>
    <property type="match status" value="1"/>
</dbReference>
<keyword evidence="1" id="KW-0812">Transmembrane</keyword>
<dbReference type="Proteomes" id="UP000625316">
    <property type="component" value="Unassembled WGS sequence"/>
</dbReference>
<keyword evidence="1" id="KW-0472">Membrane</keyword>
<dbReference type="NCBIfam" id="TIGR02669">
    <property type="entry name" value="SpoIID_LytB"/>
    <property type="match status" value="1"/>
</dbReference>
<protein>
    <submittedName>
        <fullName evidence="3">SpoIID/LytB domain-containing protein</fullName>
    </submittedName>
</protein>
<dbReference type="EMBL" id="JADEXQ010000113">
    <property type="protein sequence ID" value="MBE9032603.1"/>
    <property type="molecule type" value="Genomic_DNA"/>
</dbReference>
<evidence type="ECO:0000313" key="4">
    <source>
        <dbReference type="Proteomes" id="UP000625316"/>
    </source>
</evidence>
<dbReference type="InterPro" id="IPR013693">
    <property type="entry name" value="SpoIID/LytB_N"/>
</dbReference>
<proteinExistence type="predicted"/>
<dbReference type="InterPro" id="IPR051922">
    <property type="entry name" value="Bact_Sporulation_Assoc"/>
</dbReference>
<reference evidence="3" key="1">
    <citation type="submission" date="2020-10" db="EMBL/GenBank/DDBJ databases">
        <authorList>
            <person name="Castelo-Branco R."/>
            <person name="Eusebio N."/>
            <person name="Adriana R."/>
            <person name="Vieira A."/>
            <person name="Brugerolle De Fraissinette N."/>
            <person name="Rezende De Castro R."/>
            <person name="Schneider M.P."/>
            <person name="Vasconcelos V."/>
            <person name="Leao P.N."/>
        </authorList>
    </citation>
    <scope>NUCLEOTIDE SEQUENCE</scope>
    <source>
        <strain evidence="3">LEGE 11480</strain>
    </source>
</reference>
<dbReference type="Pfam" id="PF08486">
    <property type="entry name" value="SpoIID"/>
    <property type="match status" value="1"/>
</dbReference>
<sequence>MVLVSRVSVYRAWFGAVRSVRRPVKSAVLAVGSGLAVTVAAIASTVLFSSPVRAQARDIQLQIGIVQRFGDKAKDTMTLTPLPGDQLTVRLAKGDGSTQTLRVNQLKLETNMLPLSKPRLEQKVIFSEHRSFETAEEVAQQWRSRGVKVEIAQPNRWQVWADRQVYKSPAVLGLLVQNLQRQGVKVRLESKNVTKIPVPSFVAGGFRYNRDRLEISAGRGVIMVDRAKDNAPKRRYPGSLKLQPNAYGTTTLVNLVPLETYLRGVVPYEIGRNAPFQSMAAQAVLARTYVLRNTRRFAIDNYQLCATTQCQVYFGLNGTTKATDRAISLTRGQVLTYNNELVDALYSSTTGGVTAAFTDVWRGNPRPYLRAKVDAVGGIWNLQQRPLTNEQNLRTFISQKKGFNESEISNWFRWSKKASLNKMGSDLRKYLKSIEHPFAGFQAITNVQVMERSSGGRVFRLGIVTDLGAIELERDEILLAFDAPNSLLFYMDPITDAKTQGLTGFKFTGGGLGHAVGLSQYGSYHLGKLGWNYDRILSFYFPGARLQGINSSITAYREVLPPAR</sequence>
<keyword evidence="1" id="KW-1133">Transmembrane helix</keyword>
<dbReference type="PANTHER" id="PTHR30032">
    <property type="entry name" value="N-ACETYLMURAMOYL-L-ALANINE AMIDASE-RELATED"/>
    <property type="match status" value="1"/>
</dbReference>
<evidence type="ECO:0000313" key="3">
    <source>
        <dbReference type="EMBL" id="MBE9032603.1"/>
    </source>
</evidence>
<organism evidence="3 4">
    <name type="scientific">Romeriopsis navalis LEGE 11480</name>
    <dbReference type="NCBI Taxonomy" id="2777977"/>
    <lineage>
        <taxon>Bacteria</taxon>
        <taxon>Bacillati</taxon>
        <taxon>Cyanobacteriota</taxon>
        <taxon>Cyanophyceae</taxon>
        <taxon>Leptolyngbyales</taxon>
        <taxon>Leptolyngbyaceae</taxon>
        <taxon>Romeriopsis</taxon>
        <taxon>Romeriopsis navalis</taxon>
    </lineage>
</organism>
<dbReference type="GO" id="GO:0030288">
    <property type="term" value="C:outer membrane-bounded periplasmic space"/>
    <property type="evidence" value="ECO:0007669"/>
    <property type="project" value="TreeGrafter"/>
</dbReference>
<comment type="caution">
    <text evidence="3">The sequence shown here is derived from an EMBL/GenBank/DDBJ whole genome shotgun (WGS) entry which is preliminary data.</text>
</comment>
<evidence type="ECO:0000259" key="2">
    <source>
        <dbReference type="Pfam" id="PF08486"/>
    </source>
</evidence>
<feature type="transmembrane region" description="Helical" evidence="1">
    <location>
        <begin position="27"/>
        <end position="48"/>
    </location>
</feature>
<gene>
    <name evidence="3" type="ORF">IQ266_22960</name>
</gene>
<evidence type="ECO:0000256" key="1">
    <source>
        <dbReference type="SAM" id="Phobius"/>
    </source>
</evidence>
<accession>A0A928VRT4</accession>
<name>A0A928VRT4_9CYAN</name>
<dbReference type="AlphaFoldDB" id="A0A928VRT4"/>
<feature type="domain" description="Sporulation stage II protein D amidase enhancer LytB N-terminal" evidence="2">
    <location>
        <begin position="248"/>
        <end position="337"/>
    </location>
</feature>
<dbReference type="GO" id="GO:0030435">
    <property type="term" value="P:sporulation resulting in formation of a cellular spore"/>
    <property type="evidence" value="ECO:0007669"/>
    <property type="project" value="InterPro"/>
</dbReference>